<dbReference type="RefSeq" id="WP_064597043.1">
    <property type="nucleotide sequence ID" value="NZ_LYRP01000009.1"/>
</dbReference>
<dbReference type="STRING" id="1691903.A9B99_21990"/>
<feature type="transmembrane region" description="Helical" evidence="1">
    <location>
        <begin position="43"/>
        <end position="66"/>
    </location>
</feature>
<organism evidence="2 3">
    <name type="scientific">Mangrovibacter phragmitis</name>
    <dbReference type="NCBI Taxonomy" id="1691903"/>
    <lineage>
        <taxon>Bacteria</taxon>
        <taxon>Pseudomonadati</taxon>
        <taxon>Pseudomonadota</taxon>
        <taxon>Gammaproteobacteria</taxon>
        <taxon>Enterobacterales</taxon>
        <taxon>Enterobacteriaceae</taxon>
        <taxon>Mangrovibacter</taxon>
    </lineage>
</organism>
<keyword evidence="1" id="KW-1133">Transmembrane helix</keyword>
<evidence type="ECO:0000256" key="1">
    <source>
        <dbReference type="SAM" id="Phobius"/>
    </source>
</evidence>
<comment type="caution">
    <text evidence="2">The sequence shown here is derived from an EMBL/GenBank/DDBJ whole genome shotgun (WGS) entry which is preliminary data.</text>
</comment>
<keyword evidence="3" id="KW-1185">Reference proteome</keyword>
<dbReference type="EMBL" id="LYRP01000009">
    <property type="protein sequence ID" value="OAT77415.1"/>
    <property type="molecule type" value="Genomic_DNA"/>
</dbReference>
<evidence type="ECO:0000313" key="2">
    <source>
        <dbReference type="EMBL" id="OAT77415.1"/>
    </source>
</evidence>
<protein>
    <submittedName>
        <fullName evidence="2">Uncharacterized protein</fullName>
    </submittedName>
</protein>
<proteinExistence type="predicted"/>
<dbReference type="Proteomes" id="UP000078225">
    <property type="component" value="Unassembled WGS sequence"/>
</dbReference>
<keyword evidence="1" id="KW-0472">Membrane</keyword>
<keyword evidence="1" id="KW-0812">Transmembrane</keyword>
<feature type="transmembrane region" description="Helical" evidence="1">
    <location>
        <begin position="12"/>
        <end position="31"/>
    </location>
</feature>
<name>A0A1B7L568_9ENTR</name>
<feature type="transmembrane region" description="Helical" evidence="1">
    <location>
        <begin position="86"/>
        <end position="105"/>
    </location>
</feature>
<accession>A0A1B7L568</accession>
<gene>
    <name evidence="2" type="ORF">A9B99_21990</name>
</gene>
<dbReference type="AlphaFoldDB" id="A0A1B7L568"/>
<reference evidence="3" key="1">
    <citation type="submission" date="2016-05" db="EMBL/GenBank/DDBJ databases">
        <authorList>
            <person name="Behera P."/>
            <person name="Vaishampayan P."/>
            <person name="Singh N."/>
            <person name="Raina V."/>
            <person name="Suar M."/>
            <person name="Pattnaik A."/>
            <person name="Rastogi G."/>
        </authorList>
    </citation>
    <scope>NUCLEOTIDE SEQUENCE [LARGE SCALE GENOMIC DNA]</scope>
    <source>
        <strain evidence="3">MP23</strain>
    </source>
</reference>
<sequence>MTWNDIIITDSIWPPVLYYTVSIIVGILLYIGKLFVHRYANLTVYVCYALFVTLFSGIQVCIFRFGGDFTNAIFGIDLDTLAYKSIYNGAFVFFLLYGIAIPTRFK</sequence>
<evidence type="ECO:0000313" key="3">
    <source>
        <dbReference type="Proteomes" id="UP000078225"/>
    </source>
</evidence>